<proteinExistence type="predicted"/>
<gene>
    <name evidence="1" type="ORF">EKO24_016175</name>
</gene>
<evidence type="ECO:0000313" key="1">
    <source>
        <dbReference type="EMBL" id="TRW92020.1"/>
    </source>
</evidence>
<protein>
    <submittedName>
        <fullName evidence="1">Uncharacterized protein</fullName>
    </submittedName>
</protein>
<dbReference type="Gene3D" id="2.160.20.160">
    <property type="match status" value="1"/>
</dbReference>
<name>A0ABY3C7P4_9GAMM</name>
<comment type="caution">
    <text evidence="1">The sequence shown here is derived from an EMBL/GenBank/DDBJ whole genome shotgun (WGS) entry which is preliminary data.</text>
</comment>
<accession>A0ABY3C7P4</accession>
<dbReference type="Proteomes" id="UP000733744">
    <property type="component" value="Unassembled WGS sequence"/>
</dbReference>
<sequence>MAITLVSNQVVIARNAGALYGVAVGTTDMSSYAALAGTNTDAFLNTVFVNSASGLTAEAVASALVTNLGITGDAAVTTATNYIVGQLNSVAVASRGAVVNNILNLFSGLEGDAVFGEFAKAWNIQVANAVAYATVPGNAQTAWVNIPNTPNSIYTLTNGNDVATANIFNADQVYTPGGDNRINSLQDEDKLTGTGTNPTLNATLGNANDNGATIITPKLTDINTVNVAFTGSGATAVTDLDLQDATGLTNVNISRISQATDTGRVENIKQVLSGMSLASTNSNDRAGVAEFSFGTDVLLGNNTATLDLNNVQITTVNIGRNTSGVGFSGVGTQGYENLTINSAGTANTIGTLNLPMDTGTAGKLTITGDKNLVLANAVPVVNAATTTIESTRYIGGVAQASGRLSAVDASGFTGNLTLNIANNMLSAGKADTSGAVQNVTITGGSGTDTFILADVVQAGDSITGGTGTETDTLIITSAGVVNSLSSVISNVENIEVRATAGGAVTVDFDKLPQTTKILVRNEGAGNVLNPDAPAARALVTNLDNLTAAQAAVINTQHSNTGSNSILNNTINATLKTAAGATDLVSLTIAEGLNADPRFNLILGTQNAAGATGNVESITIVDSDTESNTVALASVAQHTGTITLSGGLAGTFLNLDTTTAGANGGLYQYQTNGAADLNSSNAGATVGRIADLSGTATQVRLTAATINASAEASDVVLRVSSSPAAVSVVGAQNISTGSGNDTVIFDNLADTRAGLTISDTVAGGAGNNDTLAIDGNVAITLGASEWTNVTGFENIRVIGNGVAANNAAAATNSYNLTLTNNLLAANKDSNGVLHIIADNDLFNDTARTVAQAAAATVTNADGTIVAVANDAGLVSGGVTIDARTLSAGSKWSFKGNEGAGRSADRIILSDANIDGNAIIDGGAIDNITNNMGLAAPVPTAIANAGNADVIEVRNAAVVSQGDLANVKNIGTLSFTNDLAITQVSTLQLNDAIVDAMVDSFQASVSRASATAANVEVLTVNAVDNVNVAAATTGLVIEAGSLTDKSDLNITLGRGANTVTTGAGQDRVVLLGNYTAGTYAAVENGVTINAQANVVAGLPAGARVVTDTINLGAGTDTLVTYGAINLAGATLTGVEAIVANSAVVITTSQWAQIVANRAALALTAGPIITFSGNSTHQLTIVDDNAGASNIDLSLISLTGGSLTYDFTLASGAGTAGSITTSSAVNDTSTTGDAAPGTVGTNPTNNAVLTTAIVNLTAGGTFSGTAGVNDIFTGNIASLVGTTVTGTAADVEALTITDAGVVTVPATITNIDVINLANGTNTLTFAGIINTATPTKVTVNGGTGADAVTLGAVGGAATQTAADSAVALGAGADTLTLSGTRTGALDGGADSDTITLTAASDLSGATISAFEIMNGNFTVSLTPAQFAALAVTNTAAVTLTAASTTITGQTTAPVMVLANGTNTVNAAGTANFNITGGTGVDTFNFGTALTANDTVAGGTGSDILTATGAGTGSANITAVETVQLNFATAATFTTGAMAPGAASTITAAGSTAAVTLDASAYVATTSVTIIDGAGNDSLTVGGGTDAQRALTTVTLSTGGADTITLANGAFNGTTTNSVTINNFTQAIGAQQDKIAGLGITTYQTLAAAGGVTAANSLVEVEVAAGAVSTFDAGDAGVVEAALDTAMSTYGGADGSSFYTLVYGTGANSGKAGLYQVNVTTAATGITAGNIAVELVGTFNGITNDAFVTSNFI</sequence>
<reference evidence="1 2" key="1">
    <citation type="journal article" date="2019" name="Antonie Van Leeuwenhoek">
        <title>Description of 'Ca. Methylobacter oryzae' KRF1, a novel species from the environmentally important Methylobacter clade 2.</title>
        <authorList>
            <person name="Khatri K."/>
            <person name="Mohite J.A."/>
            <person name="Pandit P.S."/>
            <person name="Bahulikar R."/>
            <person name="Rahalkar M.C."/>
        </authorList>
    </citation>
    <scope>NUCLEOTIDE SEQUENCE [LARGE SCALE GENOMIC DNA]</scope>
    <source>
        <strain evidence="1 2">KRF1</strain>
    </source>
</reference>
<organism evidence="1 2">
    <name type="scientific">Candidatus Methylobacter oryzae</name>
    <dbReference type="NCBI Taxonomy" id="2497749"/>
    <lineage>
        <taxon>Bacteria</taxon>
        <taxon>Pseudomonadati</taxon>
        <taxon>Pseudomonadota</taxon>
        <taxon>Gammaproteobacteria</taxon>
        <taxon>Methylococcales</taxon>
        <taxon>Methylococcaceae</taxon>
        <taxon>Methylobacter</taxon>
    </lineage>
</organism>
<keyword evidence="2" id="KW-1185">Reference proteome</keyword>
<dbReference type="RefSeq" id="WP_127028197.1">
    <property type="nucleotide sequence ID" value="NZ_RYFG02000110.1"/>
</dbReference>
<dbReference type="EMBL" id="RYFG02000110">
    <property type="protein sequence ID" value="TRW92020.1"/>
    <property type="molecule type" value="Genomic_DNA"/>
</dbReference>
<evidence type="ECO:0000313" key="2">
    <source>
        <dbReference type="Proteomes" id="UP000733744"/>
    </source>
</evidence>